<evidence type="ECO:0000313" key="2">
    <source>
        <dbReference type="Proteomes" id="UP000239002"/>
    </source>
</evidence>
<evidence type="ECO:0000313" key="1">
    <source>
        <dbReference type="EMBL" id="PPK94075.1"/>
    </source>
</evidence>
<keyword evidence="2" id="KW-1185">Reference proteome</keyword>
<proteinExistence type="predicted"/>
<dbReference type="EMBL" id="PTJE01000005">
    <property type="protein sequence ID" value="PPK94075.1"/>
    <property type="molecule type" value="Genomic_DNA"/>
</dbReference>
<protein>
    <recommendedName>
        <fullName evidence="3">Lipocalin-like protein</fullName>
    </recommendedName>
</protein>
<dbReference type="Proteomes" id="UP000239002">
    <property type="component" value="Unassembled WGS sequence"/>
</dbReference>
<dbReference type="AlphaFoldDB" id="A0A2S6IIR6"/>
<organism evidence="1 2">
    <name type="scientific">Nonlabens xylanidelens</name>
    <dbReference type="NCBI Taxonomy" id="191564"/>
    <lineage>
        <taxon>Bacteria</taxon>
        <taxon>Pseudomonadati</taxon>
        <taxon>Bacteroidota</taxon>
        <taxon>Flavobacteriia</taxon>
        <taxon>Flavobacteriales</taxon>
        <taxon>Flavobacteriaceae</taxon>
        <taxon>Nonlabens</taxon>
    </lineage>
</organism>
<comment type="caution">
    <text evidence="1">The sequence shown here is derived from an EMBL/GenBank/DDBJ whole genome shotgun (WGS) entry which is preliminary data.</text>
</comment>
<evidence type="ECO:0008006" key="3">
    <source>
        <dbReference type="Google" id="ProtNLM"/>
    </source>
</evidence>
<accession>A0A2S6IIR6</accession>
<name>A0A2S6IIR6_9FLAO</name>
<gene>
    <name evidence="1" type="ORF">LY01_02297</name>
</gene>
<sequence length="182" mass="21150">MSFNSQICIHRCGLKSAPIDTCDFLFPKGRINAALWNIVFLFMFLIMTSCNPQSPDETLIGNWKVTSIIHVDSQEGIINIPRRGNEGLIKTHFHETDVYQFQLKRELTISSEFRTWPQARFYNISKDKELQLFLRNPNSNQDMKPLVKFQIIEIDKDNMTLQSISDGKQENAQVTLIRLKNE</sequence>
<reference evidence="1 2" key="1">
    <citation type="submission" date="2018-02" db="EMBL/GenBank/DDBJ databases">
        <title>Genomic Encyclopedia of Archaeal and Bacterial Type Strains, Phase II (KMG-II): from individual species to whole genera.</title>
        <authorList>
            <person name="Goeker M."/>
        </authorList>
    </citation>
    <scope>NUCLEOTIDE SEQUENCE [LARGE SCALE GENOMIC DNA]</scope>
    <source>
        <strain evidence="1 2">DSM 16809</strain>
    </source>
</reference>